<comment type="caution">
    <text evidence="1">The sequence shown here is derived from an EMBL/GenBank/DDBJ whole genome shotgun (WGS) entry which is preliminary data.</text>
</comment>
<gene>
    <name evidence="1" type="ORF">HPB47_003831</name>
</gene>
<dbReference type="EMBL" id="JABSTQ010010569">
    <property type="protein sequence ID" value="KAG0419882.1"/>
    <property type="molecule type" value="Genomic_DNA"/>
</dbReference>
<reference evidence="1 2" key="1">
    <citation type="journal article" date="2020" name="Cell">
        <title>Large-Scale Comparative Analyses of Tick Genomes Elucidate Their Genetic Diversity and Vector Capacities.</title>
        <authorList>
            <consortium name="Tick Genome and Microbiome Consortium (TIGMIC)"/>
            <person name="Jia N."/>
            <person name="Wang J."/>
            <person name="Shi W."/>
            <person name="Du L."/>
            <person name="Sun Y."/>
            <person name="Zhan W."/>
            <person name="Jiang J.F."/>
            <person name="Wang Q."/>
            <person name="Zhang B."/>
            <person name="Ji P."/>
            <person name="Bell-Sakyi L."/>
            <person name="Cui X.M."/>
            <person name="Yuan T.T."/>
            <person name="Jiang B.G."/>
            <person name="Yang W.F."/>
            <person name="Lam T.T."/>
            <person name="Chang Q.C."/>
            <person name="Ding S.J."/>
            <person name="Wang X.J."/>
            <person name="Zhu J.G."/>
            <person name="Ruan X.D."/>
            <person name="Zhao L."/>
            <person name="Wei J.T."/>
            <person name="Ye R.Z."/>
            <person name="Que T.C."/>
            <person name="Du C.H."/>
            <person name="Zhou Y.H."/>
            <person name="Cheng J.X."/>
            <person name="Dai P.F."/>
            <person name="Guo W.B."/>
            <person name="Han X.H."/>
            <person name="Huang E.J."/>
            <person name="Li L.F."/>
            <person name="Wei W."/>
            <person name="Gao Y.C."/>
            <person name="Liu J.Z."/>
            <person name="Shao H.Z."/>
            <person name="Wang X."/>
            <person name="Wang C.C."/>
            <person name="Yang T.C."/>
            <person name="Huo Q.B."/>
            <person name="Li W."/>
            <person name="Chen H.Y."/>
            <person name="Chen S.E."/>
            <person name="Zhou L.G."/>
            <person name="Ni X.B."/>
            <person name="Tian J.H."/>
            <person name="Sheng Y."/>
            <person name="Liu T."/>
            <person name="Pan Y.S."/>
            <person name="Xia L.Y."/>
            <person name="Li J."/>
            <person name="Zhao F."/>
            <person name="Cao W.C."/>
        </authorList>
    </citation>
    <scope>NUCLEOTIDE SEQUENCE [LARGE SCALE GENOMIC DNA]</scope>
    <source>
        <strain evidence="1">Iper-2018</strain>
    </source>
</reference>
<sequence length="117" mass="13089">MDIVPLLARLSRDLSKLSYFHVPGKEPLLPWTVGDVIDRAADSIGDTTAIVSNQHNISKTYARYRKDREIICLNSDLIYGFGRTMGVLAATMFGSTIVMPGTEFVPKQILEAIKKYR</sequence>
<dbReference type="Proteomes" id="UP000805193">
    <property type="component" value="Unassembled WGS sequence"/>
</dbReference>
<proteinExistence type="predicted"/>
<keyword evidence="2" id="KW-1185">Reference proteome</keyword>
<accession>A0AC60PIS3</accession>
<protein>
    <submittedName>
        <fullName evidence="1">Uncharacterized protein</fullName>
    </submittedName>
</protein>
<organism evidence="1 2">
    <name type="scientific">Ixodes persulcatus</name>
    <name type="common">Taiga tick</name>
    <dbReference type="NCBI Taxonomy" id="34615"/>
    <lineage>
        <taxon>Eukaryota</taxon>
        <taxon>Metazoa</taxon>
        <taxon>Ecdysozoa</taxon>
        <taxon>Arthropoda</taxon>
        <taxon>Chelicerata</taxon>
        <taxon>Arachnida</taxon>
        <taxon>Acari</taxon>
        <taxon>Parasitiformes</taxon>
        <taxon>Ixodida</taxon>
        <taxon>Ixodoidea</taxon>
        <taxon>Ixodidae</taxon>
        <taxon>Ixodinae</taxon>
        <taxon>Ixodes</taxon>
    </lineage>
</organism>
<name>A0AC60PIS3_IXOPE</name>
<evidence type="ECO:0000313" key="2">
    <source>
        <dbReference type="Proteomes" id="UP000805193"/>
    </source>
</evidence>
<evidence type="ECO:0000313" key="1">
    <source>
        <dbReference type="EMBL" id="KAG0419882.1"/>
    </source>
</evidence>